<evidence type="ECO:0000256" key="3">
    <source>
        <dbReference type="ARBA" id="ARBA00022475"/>
    </source>
</evidence>
<dbReference type="InterPro" id="IPR041569">
    <property type="entry name" value="AAA_lid_3"/>
</dbReference>
<keyword evidence="5 14" id="KW-0812">Transmembrane</keyword>
<keyword evidence="19" id="KW-1185">Reference proteome</keyword>
<feature type="transmembrane region" description="Helical" evidence="14">
    <location>
        <begin position="84"/>
        <end position="105"/>
    </location>
</feature>
<feature type="active site" evidence="14">
    <location>
        <position position="401"/>
    </location>
</feature>
<comment type="caution">
    <text evidence="14">Lacks conserved residue(s) required for the propagation of feature annotation.</text>
</comment>
<evidence type="ECO:0000256" key="12">
    <source>
        <dbReference type="ARBA" id="ARBA00023049"/>
    </source>
</evidence>
<protein>
    <recommendedName>
        <fullName evidence="14">ATP-dependent zinc metalloprotease FtsH</fullName>
        <ecNumber evidence="14">3.4.24.-</ecNumber>
    </recommendedName>
</protein>
<dbReference type="SMART" id="SM00382">
    <property type="entry name" value="AAA"/>
    <property type="match status" value="1"/>
</dbReference>
<keyword evidence="13 14" id="KW-0472">Membrane</keyword>
<evidence type="ECO:0000256" key="14">
    <source>
        <dbReference type="HAMAP-Rule" id="MF_01458"/>
    </source>
</evidence>
<feature type="binding site" evidence="14">
    <location>
        <begin position="178"/>
        <end position="185"/>
    </location>
    <ligand>
        <name>ATP</name>
        <dbReference type="ChEBI" id="CHEBI:30616"/>
    </ligand>
</feature>
<organism evidence="18 19">
    <name type="scientific">Vibrio zhanjiangensis</name>
    <dbReference type="NCBI Taxonomy" id="1046128"/>
    <lineage>
        <taxon>Bacteria</taxon>
        <taxon>Pseudomonadati</taxon>
        <taxon>Pseudomonadota</taxon>
        <taxon>Gammaproteobacteria</taxon>
        <taxon>Vibrionales</taxon>
        <taxon>Vibrionaceae</taxon>
        <taxon>Vibrio</taxon>
    </lineage>
</organism>
<proteinExistence type="inferred from homology"/>
<comment type="function">
    <text evidence="14">Acts as a processive, ATP-dependent zinc metallopeptidase for both cytoplasmic and membrane proteins. Plays a role in the quality control of integral membrane proteins.</text>
</comment>
<dbReference type="PROSITE" id="PS00674">
    <property type="entry name" value="AAA"/>
    <property type="match status" value="1"/>
</dbReference>
<evidence type="ECO:0000259" key="17">
    <source>
        <dbReference type="SMART" id="SM00382"/>
    </source>
</evidence>
<evidence type="ECO:0000313" key="19">
    <source>
        <dbReference type="Proteomes" id="UP001157138"/>
    </source>
</evidence>
<feature type="binding site" evidence="14">
    <location>
        <position position="400"/>
    </location>
    <ligand>
        <name>Zn(2+)</name>
        <dbReference type="ChEBI" id="CHEBI:29105"/>
        <note>catalytic</note>
    </ligand>
</feature>
<comment type="cofactor">
    <cofactor evidence="14">
        <name>Zn(2+)</name>
        <dbReference type="ChEBI" id="CHEBI:29105"/>
    </cofactor>
    <text evidence="14">Binds 1 zinc ion per subunit.</text>
</comment>
<dbReference type="EMBL" id="BSPW01000044">
    <property type="protein sequence ID" value="GLT18477.1"/>
    <property type="molecule type" value="Genomic_DNA"/>
</dbReference>
<dbReference type="SUPFAM" id="SSF140990">
    <property type="entry name" value="FtsH protease domain-like"/>
    <property type="match status" value="1"/>
</dbReference>
<dbReference type="InterPro" id="IPR005936">
    <property type="entry name" value="FtsH"/>
</dbReference>
<comment type="caution">
    <text evidence="18">The sequence shown here is derived from an EMBL/GenBank/DDBJ whole genome shotgun (WGS) entry which is preliminary data.</text>
</comment>
<keyword evidence="3 14" id="KW-1003">Cell membrane</keyword>
<sequence length="635" mass="69802">MSVFQSFGPGDSSGRAVDYTTFVKEVGQGQIQDATFKGEEITFTRRGGGSRYVTYMPVYDQKLLDDMITQNVKVQGTPPEEQSLLGTIFISWFPMILLIGVWIFFMRQMQGGGGKGAMSFGKSKARMMSEEQIKTTFGDVAGCDEAKEDVKELVDYLRDPSRFQKLGGKIPTGVLMVGPPGTGKTLLAKAIAGEAKVPFFTISGSDFVEMFVGVGASRVRDMFEQAKKAAPCIIFIDEIDAVGRQRGAGVGGGHDEREQTLNQMLVEMDGFEGNEGIIVIAATNRPDVLDPALLRPGRFDRQVVVGLPDVRGREQILNVHMRKVPLAGDVEPSLIARGTPGFSGADLANLVNEAALFAARGNKRNVSMVEFELAKDKIMMGAERRSMVMSEETKESTAYHEAGHAIVGRLVPEHDPVYKVSIIPRGRALGVTMYLPEQDRVSMSRQHLESMVSSLYGGRLAEELIYGPEKVSTGASNDIERATDIARKMVTQWGFSEKLGPLLYAEEEGEVFLGRSVTQTKHMSDDTAKLIDNEVRKIIDRNYARAKQILEDNMDIMHAMKDALMKYETIDAGQIDDLMERKTDIREPAGWGDNANKPAAKDDVQAEAKSGSNQEETVPSAEIVEEQAPEKKDTE</sequence>
<evidence type="ECO:0000256" key="10">
    <source>
        <dbReference type="ARBA" id="ARBA00022840"/>
    </source>
</evidence>
<dbReference type="PANTHER" id="PTHR23076">
    <property type="entry name" value="METALLOPROTEASE M41 FTSH"/>
    <property type="match status" value="1"/>
</dbReference>
<dbReference type="CDD" id="cd19501">
    <property type="entry name" value="RecA-like_FtsH"/>
    <property type="match status" value="1"/>
</dbReference>
<evidence type="ECO:0000256" key="2">
    <source>
        <dbReference type="ARBA" id="ARBA00010044"/>
    </source>
</evidence>
<evidence type="ECO:0000256" key="7">
    <source>
        <dbReference type="ARBA" id="ARBA00022741"/>
    </source>
</evidence>
<evidence type="ECO:0000256" key="8">
    <source>
        <dbReference type="ARBA" id="ARBA00022801"/>
    </source>
</evidence>
<dbReference type="InterPro" id="IPR000642">
    <property type="entry name" value="Peptidase_M41"/>
</dbReference>
<feature type="binding site" evidence="14">
    <location>
        <position position="478"/>
    </location>
    <ligand>
        <name>Zn(2+)</name>
        <dbReference type="ChEBI" id="CHEBI:29105"/>
        <note>catalytic</note>
    </ligand>
</feature>
<dbReference type="InterPro" id="IPR037219">
    <property type="entry name" value="Peptidase_M41-like"/>
</dbReference>
<keyword evidence="6 14" id="KW-0479">Metal-binding</keyword>
<feature type="domain" description="AAA+ ATPase" evidence="17">
    <location>
        <begin position="170"/>
        <end position="309"/>
    </location>
</feature>
<evidence type="ECO:0000256" key="9">
    <source>
        <dbReference type="ARBA" id="ARBA00022833"/>
    </source>
</evidence>
<dbReference type="Pfam" id="PF00004">
    <property type="entry name" value="AAA"/>
    <property type="match status" value="1"/>
</dbReference>
<dbReference type="InterPro" id="IPR011546">
    <property type="entry name" value="Pept_M41_FtsH_extracell"/>
</dbReference>
<accession>A0ABQ6F174</accession>
<dbReference type="PANTHER" id="PTHR23076:SF97">
    <property type="entry name" value="ATP-DEPENDENT ZINC METALLOPROTEASE YME1L1"/>
    <property type="match status" value="1"/>
</dbReference>
<dbReference type="HAMAP" id="MF_01458">
    <property type="entry name" value="FtsH"/>
    <property type="match status" value="1"/>
</dbReference>
<dbReference type="GO" id="GO:0008237">
    <property type="term" value="F:metallopeptidase activity"/>
    <property type="evidence" value="ECO:0007669"/>
    <property type="project" value="UniProtKB-KW"/>
</dbReference>
<keyword evidence="7 14" id="KW-0547">Nucleotide-binding</keyword>
<evidence type="ECO:0000313" key="18">
    <source>
        <dbReference type="EMBL" id="GLT18477.1"/>
    </source>
</evidence>
<comment type="subcellular location">
    <subcellularLocation>
        <location evidence="14">Cell membrane</location>
        <topology evidence="14">Multi-pass membrane protein</topology>
        <orientation evidence="14">Cytoplasmic side</orientation>
    </subcellularLocation>
    <subcellularLocation>
        <location evidence="1">Membrane</location>
    </subcellularLocation>
</comment>
<evidence type="ECO:0000256" key="5">
    <source>
        <dbReference type="ARBA" id="ARBA00022692"/>
    </source>
</evidence>
<comment type="subunit">
    <text evidence="14">Homohexamer.</text>
</comment>
<dbReference type="Gene3D" id="1.10.8.60">
    <property type="match status" value="1"/>
</dbReference>
<reference evidence="19" key="1">
    <citation type="journal article" date="2019" name="Int. J. Syst. Evol. Microbiol.">
        <title>The Global Catalogue of Microorganisms (GCM) 10K type strain sequencing project: providing services to taxonomists for standard genome sequencing and annotation.</title>
        <authorList>
            <consortium name="The Broad Institute Genomics Platform"/>
            <consortium name="The Broad Institute Genome Sequencing Center for Infectious Disease"/>
            <person name="Wu L."/>
            <person name="Ma J."/>
        </authorList>
    </citation>
    <scope>NUCLEOTIDE SEQUENCE [LARGE SCALE GENOMIC DNA]</scope>
    <source>
        <strain evidence="19">NBRC 108723</strain>
    </source>
</reference>
<evidence type="ECO:0000256" key="1">
    <source>
        <dbReference type="ARBA" id="ARBA00004370"/>
    </source>
</evidence>
<keyword evidence="4 14" id="KW-0645">Protease</keyword>
<dbReference type="InterPro" id="IPR003593">
    <property type="entry name" value="AAA+_ATPase"/>
</dbReference>
<evidence type="ECO:0000256" key="16">
    <source>
        <dbReference type="SAM" id="MobiDB-lite"/>
    </source>
</evidence>
<dbReference type="SUPFAM" id="SSF52540">
    <property type="entry name" value="P-loop containing nucleoside triphosphate hydrolases"/>
    <property type="match status" value="1"/>
</dbReference>
<dbReference type="Pfam" id="PF17862">
    <property type="entry name" value="AAA_lid_3"/>
    <property type="match status" value="1"/>
</dbReference>
<dbReference type="NCBIfam" id="TIGR01241">
    <property type="entry name" value="FtsH_fam"/>
    <property type="match status" value="1"/>
</dbReference>
<evidence type="ECO:0000256" key="6">
    <source>
        <dbReference type="ARBA" id="ARBA00022723"/>
    </source>
</evidence>
<dbReference type="Gene3D" id="1.20.58.760">
    <property type="entry name" value="Peptidase M41"/>
    <property type="match status" value="1"/>
</dbReference>
<feature type="binding site" evidence="14">
    <location>
        <position position="404"/>
    </location>
    <ligand>
        <name>Zn(2+)</name>
        <dbReference type="ChEBI" id="CHEBI:29105"/>
        <note>catalytic</note>
    </ligand>
</feature>
<feature type="region of interest" description="Disordered" evidence="16">
    <location>
        <begin position="586"/>
        <end position="635"/>
    </location>
</feature>
<comment type="similarity">
    <text evidence="14">In the central section; belongs to the AAA ATPase family.</text>
</comment>
<evidence type="ECO:0000256" key="15">
    <source>
        <dbReference type="RuleBase" id="RU003651"/>
    </source>
</evidence>
<dbReference type="Pfam" id="PF06480">
    <property type="entry name" value="FtsH_ext"/>
    <property type="match status" value="1"/>
</dbReference>
<name>A0ABQ6F174_9VIBR</name>
<evidence type="ECO:0000256" key="13">
    <source>
        <dbReference type="ARBA" id="ARBA00023136"/>
    </source>
</evidence>
<dbReference type="InterPro" id="IPR003960">
    <property type="entry name" value="ATPase_AAA_CS"/>
</dbReference>
<evidence type="ECO:0000256" key="4">
    <source>
        <dbReference type="ARBA" id="ARBA00022670"/>
    </source>
</evidence>
<keyword evidence="11 14" id="KW-1133">Transmembrane helix</keyword>
<gene>
    <name evidence="14 18" type="primary">ftsH</name>
    <name evidence="18" type="ORF">GCM10007938_22560</name>
</gene>
<dbReference type="NCBIfam" id="NF008004">
    <property type="entry name" value="PRK10733.1"/>
    <property type="match status" value="1"/>
</dbReference>
<keyword evidence="12 14" id="KW-0482">Metalloprotease</keyword>
<dbReference type="Proteomes" id="UP001157138">
    <property type="component" value="Unassembled WGS sequence"/>
</dbReference>
<evidence type="ECO:0000256" key="11">
    <source>
        <dbReference type="ARBA" id="ARBA00022989"/>
    </source>
</evidence>
<keyword evidence="9 14" id="KW-0862">Zinc</keyword>
<comment type="similarity">
    <text evidence="15">Belongs to the AAA ATPase family.</text>
</comment>
<comment type="similarity">
    <text evidence="2 14">In the C-terminal section; belongs to the peptidase M41 family.</text>
</comment>
<dbReference type="Gene3D" id="3.30.720.210">
    <property type="match status" value="1"/>
</dbReference>
<dbReference type="Gene3D" id="3.40.50.300">
    <property type="entry name" value="P-loop containing nucleotide triphosphate hydrolases"/>
    <property type="match status" value="1"/>
</dbReference>
<keyword evidence="10 14" id="KW-0067">ATP-binding</keyword>
<keyword evidence="8 14" id="KW-0378">Hydrolase</keyword>
<dbReference type="EC" id="3.4.24.-" evidence="14"/>
<dbReference type="InterPro" id="IPR027417">
    <property type="entry name" value="P-loop_NTPase"/>
</dbReference>
<dbReference type="Pfam" id="PF01434">
    <property type="entry name" value="Peptidase_M41"/>
    <property type="match status" value="1"/>
</dbReference>
<dbReference type="InterPro" id="IPR003959">
    <property type="entry name" value="ATPase_AAA_core"/>
</dbReference>